<dbReference type="EMBL" id="CAXLJM020000046">
    <property type="protein sequence ID" value="CAL8110955.1"/>
    <property type="molecule type" value="Genomic_DNA"/>
</dbReference>
<dbReference type="EC" id="3.4.24.-" evidence="7"/>
<dbReference type="InterPro" id="IPR024079">
    <property type="entry name" value="MetalloPept_cat_dom_sf"/>
</dbReference>
<dbReference type="Pfam" id="PF01400">
    <property type="entry name" value="Astacin"/>
    <property type="match status" value="1"/>
</dbReference>
<feature type="binding site" evidence="6">
    <location>
        <position position="166"/>
    </location>
    <ligand>
        <name>Zn(2+)</name>
        <dbReference type="ChEBI" id="CHEBI:29105"/>
        <note>catalytic</note>
    </ligand>
</feature>
<dbReference type="SMART" id="SM00235">
    <property type="entry name" value="ZnMc"/>
    <property type="match status" value="1"/>
</dbReference>
<evidence type="ECO:0000256" key="2">
    <source>
        <dbReference type="ARBA" id="ARBA00022723"/>
    </source>
</evidence>
<dbReference type="Gene3D" id="3.40.390.10">
    <property type="entry name" value="Collagenase (Catalytic Domain)"/>
    <property type="match status" value="1"/>
</dbReference>
<keyword evidence="2 6" id="KW-0479">Metal-binding</keyword>
<sequence>MWKPGKIFGFLIVVYSCGMIQGMVDDVSASPADSLEQRSSDGSYNRFAHEKGKYFEGDIVLPQGFRAVSMMPRWRKGIIPYTIHRSFRPSERKAIYEAMQDIEAKTCIEFKKRSDESNYVRITNLNQGCFSFVGRAGGSQQLNLGPGCVYKTTIIHELTHAIGMWHEQSRQDRDRFINIMWNNIPRNYWSEFQKHNDLINYGTLYDYRSVMHYSYNAFARDRSRPTIITKRKMPLRLLGMGDNNGGLTEIDALQINRMYKCENYRDPYKMAN</sequence>
<protein>
    <recommendedName>
        <fullName evidence="7">Metalloendopeptidase</fullName>
        <ecNumber evidence="7">3.4.24.-</ecNumber>
    </recommendedName>
</protein>
<dbReference type="PRINTS" id="PR00480">
    <property type="entry name" value="ASTACIN"/>
</dbReference>
<dbReference type="InterPro" id="IPR001506">
    <property type="entry name" value="Peptidase_M12A"/>
</dbReference>
<evidence type="ECO:0000259" key="8">
    <source>
        <dbReference type="PROSITE" id="PS51864"/>
    </source>
</evidence>
<dbReference type="Proteomes" id="UP001642540">
    <property type="component" value="Unassembled WGS sequence"/>
</dbReference>
<comment type="caution">
    <text evidence="6">Lacks conserved residue(s) required for the propagation of feature annotation.</text>
</comment>
<dbReference type="InterPro" id="IPR006026">
    <property type="entry name" value="Peptidase_Metallo"/>
</dbReference>
<evidence type="ECO:0000256" key="7">
    <source>
        <dbReference type="RuleBase" id="RU361183"/>
    </source>
</evidence>
<evidence type="ECO:0000256" key="6">
    <source>
        <dbReference type="PROSITE-ProRule" id="PRU01211"/>
    </source>
</evidence>
<organism evidence="9 10">
    <name type="scientific">Orchesella dallaii</name>
    <dbReference type="NCBI Taxonomy" id="48710"/>
    <lineage>
        <taxon>Eukaryota</taxon>
        <taxon>Metazoa</taxon>
        <taxon>Ecdysozoa</taxon>
        <taxon>Arthropoda</taxon>
        <taxon>Hexapoda</taxon>
        <taxon>Collembola</taxon>
        <taxon>Entomobryomorpha</taxon>
        <taxon>Entomobryoidea</taxon>
        <taxon>Orchesellidae</taxon>
        <taxon>Orchesellinae</taxon>
        <taxon>Orchesella</taxon>
    </lineage>
</organism>
<keyword evidence="4 6" id="KW-0862">Zinc</keyword>
<feature type="binding site" evidence="6">
    <location>
        <position position="160"/>
    </location>
    <ligand>
        <name>Zn(2+)</name>
        <dbReference type="ChEBI" id="CHEBI:29105"/>
        <note>catalytic</note>
    </ligand>
</feature>
<comment type="caution">
    <text evidence="9">The sequence shown here is derived from an EMBL/GenBank/DDBJ whole genome shotgun (WGS) entry which is preliminary data.</text>
</comment>
<comment type="cofactor">
    <cofactor evidence="6 7">
        <name>Zn(2+)</name>
        <dbReference type="ChEBI" id="CHEBI:29105"/>
    </cofactor>
    <text evidence="6 7">Binds 1 zinc ion per subunit.</text>
</comment>
<dbReference type="CDD" id="cd04280">
    <property type="entry name" value="ZnMc_astacin_like"/>
    <property type="match status" value="1"/>
</dbReference>
<accession>A0ABP1QRV8</accession>
<keyword evidence="5 6" id="KW-0482">Metalloprotease</keyword>
<dbReference type="PANTHER" id="PTHR10127:SF780">
    <property type="entry name" value="METALLOENDOPEPTIDASE"/>
    <property type="match status" value="1"/>
</dbReference>
<evidence type="ECO:0000256" key="3">
    <source>
        <dbReference type="ARBA" id="ARBA00022801"/>
    </source>
</evidence>
<keyword evidence="1 6" id="KW-0645">Protease</keyword>
<feature type="active site" evidence="6">
    <location>
        <position position="157"/>
    </location>
</feature>
<dbReference type="PROSITE" id="PS51864">
    <property type="entry name" value="ASTACIN"/>
    <property type="match status" value="1"/>
</dbReference>
<keyword evidence="3 6" id="KW-0378">Hydrolase</keyword>
<gene>
    <name evidence="9" type="ORF">ODALV1_LOCUS14590</name>
</gene>
<feature type="chain" id="PRO_5044994767" description="Metalloendopeptidase" evidence="7">
    <location>
        <begin position="23"/>
        <end position="272"/>
    </location>
</feature>
<evidence type="ECO:0000256" key="1">
    <source>
        <dbReference type="ARBA" id="ARBA00022670"/>
    </source>
</evidence>
<evidence type="ECO:0000256" key="5">
    <source>
        <dbReference type="ARBA" id="ARBA00023049"/>
    </source>
</evidence>
<keyword evidence="10" id="KW-1185">Reference proteome</keyword>
<dbReference type="InterPro" id="IPR034035">
    <property type="entry name" value="Astacin-like_dom"/>
</dbReference>
<name>A0ABP1QRV8_9HEXA</name>
<evidence type="ECO:0000256" key="4">
    <source>
        <dbReference type="ARBA" id="ARBA00022833"/>
    </source>
</evidence>
<feature type="binding site" evidence="6">
    <location>
        <position position="156"/>
    </location>
    <ligand>
        <name>Zn(2+)</name>
        <dbReference type="ChEBI" id="CHEBI:29105"/>
        <note>catalytic</note>
    </ligand>
</feature>
<dbReference type="PANTHER" id="PTHR10127">
    <property type="entry name" value="DISCOIDIN, CUB, EGF, LAMININ , AND ZINC METALLOPROTEASE DOMAIN CONTAINING"/>
    <property type="match status" value="1"/>
</dbReference>
<dbReference type="PROSITE" id="PS51257">
    <property type="entry name" value="PROKAR_LIPOPROTEIN"/>
    <property type="match status" value="1"/>
</dbReference>
<evidence type="ECO:0000313" key="10">
    <source>
        <dbReference type="Proteomes" id="UP001642540"/>
    </source>
</evidence>
<reference evidence="9 10" key="1">
    <citation type="submission" date="2024-08" db="EMBL/GenBank/DDBJ databases">
        <authorList>
            <person name="Cucini C."/>
            <person name="Frati F."/>
        </authorList>
    </citation>
    <scope>NUCLEOTIDE SEQUENCE [LARGE SCALE GENOMIC DNA]</scope>
</reference>
<feature type="signal peptide" evidence="7">
    <location>
        <begin position="1"/>
        <end position="22"/>
    </location>
</feature>
<proteinExistence type="predicted"/>
<feature type="domain" description="Peptidase M12A" evidence="8">
    <location>
        <begin position="66"/>
        <end position="262"/>
    </location>
</feature>
<dbReference type="SUPFAM" id="SSF55486">
    <property type="entry name" value="Metalloproteases ('zincins'), catalytic domain"/>
    <property type="match status" value="1"/>
</dbReference>
<evidence type="ECO:0000313" key="9">
    <source>
        <dbReference type="EMBL" id="CAL8110955.1"/>
    </source>
</evidence>
<keyword evidence="7" id="KW-0732">Signal</keyword>